<dbReference type="SUPFAM" id="SSF54001">
    <property type="entry name" value="Cysteine proteinases"/>
    <property type="match status" value="1"/>
</dbReference>
<dbReference type="InterPro" id="IPR013201">
    <property type="entry name" value="Prot_inhib_I29"/>
</dbReference>
<proteinExistence type="inferred from homology"/>
<dbReference type="InterPro" id="IPR013128">
    <property type="entry name" value="Peptidase_C1A"/>
</dbReference>
<keyword evidence="4" id="KW-1185">Reference proteome</keyword>
<evidence type="ECO:0000313" key="4">
    <source>
        <dbReference type="Proteomes" id="UP001652700"/>
    </source>
</evidence>
<protein>
    <recommendedName>
        <fullName evidence="2">Cathepsin propeptide inhibitor domain-containing protein</fullName>
    </recommendedName>
</protein>
<dbReference type="GeneID" id="114337599"/>
<dbReference type="EnsemblMetazoa" id="XM_028288088.2">
    <property type="protein sequence ID" value="XP_028143889.2"/>
    <property type="gene ID" value="LOC114337599"/>
</dbReference>
<dbReference type="SMART" id="SM00848">
    <property type="entry name" value="Inhibitor_I29"/>
    <property type="match status" value="1"/>
</dbReference>
<dbReference type="Pfam" id="PF00112">
    <property type="entry name" value="Peptidase_C1"/>
    <property type="match status" value="1"/>
</dbReference>
<feature type="domain" description="Cathepsin propeptide inhibitor" evidence="2">
    <location>
        <begin position="24"/>
        <end position="83"/>
    </location>
</feature>
<comment type="similarity">
    <text evidence="1">Belongs to the peptidase C1 family.</text>
</comment>
<dbReference type="InterPro" id="IPR000668">
    <property type="entry name" value="Peptidase_C1A_C"/>
</dbReference>
<dbReference type="Gene3D" id="3.90.70.10">
    <property type="entry name" value="Cysteine proteinases"/>
    <property type="match status" value="1"/>
</dbReference>
<dbReference type="RefSeq" id="XP_028143889.2">
    <property type="nucleotide sequence ID" value="XM_028288088.2"/>
</dbReference>
<sequence length="172" mass="19683">MKSVIVLTALYIGVINCYSDYSLWTDFKAKHLKTYCLHEEQTRFSVFQQNLRKIEQHNARYIKGEASYFLTITKFADWTKEEVQKFLRPLPENKLALRSVDQNPVRADYPDSFDCRDHGAVIEIQDQGQCLSGWAFAAAGAVEGRYAALEKKLIALSAEELIDCSTYENTKA</sequence>
<name>A0ABM5IVL2_DIAVI</name>
<evidence type="ECO:0000259" key="2">
    <source>
        <dbReference type="SMART" id="SM00848"/>
    </source>
</evidence>
<organism evidence="3 4">
    <name type="scientific">Diabrotica virgifera virgifera</name>
    <name type="common">western corn rootworm</name>
    <dbReference type="NCBI Taxonomy" id="50390"/>
    <lineage>
        <taxon>Eukaryota</taxon>
        <taxon>Metazoa</taxon>
        <taxon>Ecdysozoa</taxon>
        <taxon>Arthropoda</taxon>
        <taxon>Hexapoda</taxon>
        <taxon>Insecta</taxon>
        <taxon>Pterygota</taxon>
        <taxon>Neoptera</taxon>
        <taxon>Endopterygota</taxon>
        <taxon>Coleoptera</taxon>
        <taxon>Polyphaga</taxon>
        <taxon>Cucujiformia</taxon>
        <taxon>Chrysomeloidea</taxon>
        <taxon>Chrysomelidae</taxon>
        <taxon>Galerucinae</taxon>
        <taxon>Diabroticina</taxon>
        <taxon>Diabroticites</taxon>
        <taxon>Diabrotica</taxon>
    </lineage>
</organism>
<evidence type="ECO:0000313" key="3">
    <source>
        <dbReference type="EnsemblMetazoa" id="XP_028143889.2"/>
    </source>
</evidence>
<dbReference type="Pfam" id="PF08246">
    <property type="entry name" value="Inhibitor_I29"/>
    <property type="match status" value="1"/>
</dbReference>
<dbReference type="Proteomes" id="UP001652700">
    <property type="component" value="Unplaced"/>
</dbReference>
<reference evidence="3" key="1">
    <citation type="submission" date="2025-05" db="UniProtKB">
        <authorList>
            <consortium name="EnsemblMetazoa"/>
        </authorList>
    </citation>
    <scope>IDENTIFICATION</scope>
</reference>
<dbReference type="InterPro" id="IPR038765">
    <property type="entry name" value="Papain-like_cys_pep_sf"/>
</dbReference>
<dbReference type="Gene3D" id="1.10.287.2250">
    <property type="match status" value="1"/>
</dbReference>
<accession>A0ABM5IVL2</accession>
<evidence type="ECO:0000256" key="1">
    <source>
        <dbReference type="ARBA" id="ARBA00008455"/>
    </source>
</evidence>
<dbReference type="PANTHER" id="PTHR12411">
    <property type="entry name" value="CYSTEINE PROTEASE FAMILY C1-RELATED"/>
    <property type="match status" value="1"/>
</dbReference>